<accession>A0ABR2KG62</accession>
<evidence type="ECO:0000313" key="6">
    <source>
        <dbReference type="Proteomes" id="UP001470230"/>
    </source>
</evidence>
<feature type="coiled-coil region" evidence="4">
    <location>
        <begin position="55"/>
        <end position="82"/>
    </location>
</feature>
<comment type="caution">
    <text evidence="5">The sequence shown here is derived from an EMBL/GenBank/DDBJ whole genome shotgun (WGS) entry which is preliminary data.</text>
</comment>
<evidence type="ECO:0000256" key="4">
    <source>
        <dbReference type="SAM" id="Coils"/>
    </source>
</evidence>
<comment type="similarity">
    <text evidence="2">Belongs to the AMY1 family.</text>
</comment>
<dbReference type="InterPro" id="IPR026060">
    <property type="entry name" value="AMY1"/>
</dbReference>
<gene>
    <name evidence="5" type="ORF">M9Y10_034189</name>
</gene>
<keyword evidence="6" id="KW-1185">Reference proteome</keyword>
<sequence length="86" mass="10234">MSQEKRIEFLKYLERSGLFDSITRVISNLYEEYETQMDPLKYVKDHLGNSTNADPEELRTKNTQLRKEIEQLEKKIADIKKQKGIK</sequence>
<keyword evidence="3" id="KW-0539">Nucleus</keyword>
<dbReference type="PRINTS" id="PR02028">
    <property type="entry name" value="CMYCBINDINGP"/>
</dbReference>
<keyword evidence="4" id="KW-0175">Coiled coil</keyword>
<proteinExistence type="inferred from homology"/>
<protein>
    <recommendedName>
        <fullName evidence="7">c-Myc-binding protein</fullName>
    </recommendedName>
</protein>
<dbReference type="EMBL" id="JAPFFF010000005">
    <property type="protein sequence ID" value="KAK8889442.1"/>
    <property type="molecule type" value="Genomic_DNA"/>
</dbReference>
<dbReference type="Proteomes" id="UP001470230">
    <property type="component" value="Unassembled WGS sequence"/>
</dbReference>
<evidence type="ECO:0008006" key="7">
    <source>
        <dbReference type="Google" id="ProtNLM"/>
    </source>
</evidence>
<dbReference type="PANTHER" id="PTHR13168:SF0">
    <property type="entry name" value="C-MYC-BINDING PROTEIN"/>
    <property type="match status" value="1"/>
</dbReference>
<organism evidence="5 6">
    <name type="scientific">Tritrichomonas musculus</name>
    <dbReference type="NCBI Taxonomy" id="1915356"/>
    <lineage>
        <taxon>Eukaryota</taxon>
        <taxon>Metamonada</taxon>
        <taxon>Parabasalia</taxon>
        <taxon>Tritrichomonadida</taxon>
        <taxon>Tritrichomonadidae</taxon>
        <taxon>Tritrichomonas</taxon>
    </lineage>
</organism>
<evidence type="ECO:0000256" key="1">
    <source>
        <dbReference type="ARBA" id="ARBA00004123"/>
    </source>
</evidence>
<comment type="subcellular location">
    <subcellularLocation>
        <location evidence="1">Nucleus</location>
    </subcellularLocation>
</comment>
<evidence type="ECO:0000256" key="2">
    <source>
        <dbReference type="ARBA" id="ARBA00009389"/>
    </source>
</evidence>
<name>A0ABR2KG62_9EUKA</name>
<evidence type="ECO:0000313" key="5">
    <source>
        <dbReference type="EMBL" id="KAK8889442.1"/>
    </source>
</evidence>
<evidence type="ECO:0000256" key="3">
    <source>
        <dbReference type="ARBA" id="ARBA00023242"/>
    </source>
</evidence>
<reference evidence="5 6" key="1">
    <citation type="submission" date="2024-04" db="EMBL/GenBank/DDBJ databases">
        <title>Tritrichomonas musculus Genome.</title>
        <authorList>
            <person name="Alves-Ferreira E."/>
            <person name="Grigg M."/>
            <person name="Lorenzi H."/>
            <person name="Galac M."/>
        </authorList>
    </citation>
    <scope>NUCLEOTIDE SEQUENCE [LARGE SCALE GENOMIC DNA]</scope>
    <source>
        <strain evidence="5 6">EAF2021</strain>
    </source>
</reference>
<dbReference type="PANTHER" id="PTHR13168">
    <property type="entry name" value="ASSOCIATE OF C-MYC AMY-1"/>
    <property type="match status" value="1"/>
</dbReference>